<dbReference type="Proteomes" id="UP000015854">
    <property type="component" value="Unassembled WGS sequence"/>
</dbReference>
<dbReference type="Pfam" id="PF10651">
    <property type="entry name" value="BppU_N"/>
    <property type="match status" value="1"/>
</dbReference>
<evidence type="ECO:0000313" key="3">
    <source>
        <dbReference type="Proteomes" id="UP000015854"/>
    </source>
</evidence>
<dbReference type="EMBL" id="ATBB01000164">
    <property type="protein sequence ID" value="EQC57307.1"/>
    <property type="molecule type" value="Genomic_DNA"/>
</dbReference>
<evidence type="ECO:0000259" key="1">
    <source>
        <dbReference type="Pfam" id="PF10651"/>
    </source>
</evidence>
<proteinExistence type="predicted"/>
<dbReference type="AlphaFoldDB" id="T0SEA2"/>
<sequence>MTKHFITLSTTEPNNYVGLLKMRQGDINTQTIQATITANGQLFNFDHLAVFFNAVLPNGNVIRDKVTEVDYINSKLNYVVANSFLQEVAQVTAWFSFENGDKIIDSTKNFQYSVIGGWKECIPQGNYIYELSEIQREIEEIIGNKDFSSLINKIDLLKTDFDYLDDTKASKQDLASAITSQDDKIANIVNGTPKGVYASLDALKSAFPNGTAGIYVTSDNGHWYYWNNGWIDGGIYQSTAIQDDSLSYKKLKAGGRKGCIGANKLVIDFKNKK</sequence>
<comment type="caution">
    <text evidence="2">The sequence shown here is derived from an EMBL/GenBank/DDBJ whole genome shotgun (WGS) entry which is preliminary data.</text>
</comment>
<organism evidence="2 3">
    <name type="scientific">Lactococcus cremoris subsp. cremoris TIFN6</name>
    <dbReference type="NCBI Taxonomy" id="1234876"/>
    <lineage>
        <taxon>Bacteria</taxon>
        <taxon>Bacillati</taxon>
        <taxon>Bacillota</taxon>
        <taxon>Bacilli</taxon>
        <taxon>Lactobacillales</taxon>
        <taxon>Streptococcaceae</taxon>
        <taxon>Lactococcus</taxon>
        <taxon>Lactococcus cremoris subsp. cremoris</taxon>
    </lineage>
</organism>
<accession>T0SEA2</accession>
<feature type="domain" description="BppU N-terminal" evidence="1">
    <location>
        <begin position="3"/>
        <end position="140"/>
    </location>
</feature>
<name>T0SEA2_LACLC</name>
<reference evidence="2 3" key="1">
    <citation type="journal article" date="2013" name="ISME J.">
        <title>Multifactorial diversity sustains microbial community stability.</title>
        <authorList>
            <person name="Erkus O."/>
            <person name="de Jager V.C."/>
            <person name="Spus M."/>
            <person name="van Alen-Boerrigter I.J."/>
            <person name="van Rijswijck I.M."/>
            <person name="Hazelwood L."/>
            <person name="Janssen P.W."/>
            <person name="van Hijum S.A."/>
            <person name="Kleerebezem M."/>
            <person name="Smid E.J."/>
        </authorList>
    </citation>
    <scope>NUCLEOTIDE SEQUENCE [LARGE SCALE GENOMIC DNA]</scope>
    <source>
        <strain evidence="2 3">TIFN6</strain>
    </source>
</reference>
<protein>
    <recommendedName>
        <fullName evidence="1">BppU N-terminal domain-containing protein</fullName>
    </recommendedName>
</protein>
<evidence type="ECO:0000313" key="2">
    <source>
        <dbReference type="EMBL" id="EQC57307.1"/>
    </source>
</evidence>
<dbReference type="Gene3D" id="2.60.40.3350">
    <property type="match status" value="1"/>
</dbReference>
<dbReference type="PATRIC" id="fig|1234876.3.peg.800"/>
<dbReference type="InterPro" id="IPR018913">
    <property type="entry name" value="BppU_N"/>
</dbReference>
<gene>
    <name evidence="2" type="ORF">LLT6_11075</name>
</gene>